<evidence type="ECO:0000256" key="3">
    <source>
        <dbReference type="ARBA" id="ARBA00023004"/>
    </source>
</evidence>
<dbReference type="InterPro" id="IPR036909">
    <property type="entry name" value="Cyt_c-like_dom_sf"/>
</dbReference>
<keyword evidence="5" id="KW-0472">Membrane</keyword>
<dbReference type="Pfam" id="PF21419">
    <property type="entry name" value="RoxA-like_Cyt-c"/>
    <property type="match status" value="1"/>
</dbReference>
<dbReference type="EMBL" id="DS989849">
    <property type="protein sequence ID" value="EDX75519.1"/>
    <property type="molecule type" value="Genomic_DNA"/>
</dbReference>
<dbReference type="GO" id="GO:0046872">
    <property type="term" value="F:metal ion binding"/>
    <property type="evidence" value="ECO:0007669"/>
    <property type="project" value="UniProtKB-KW"/>
</dbReference>
<evidence type="ECO:0000256" key="4">
    <source>
        <dbReference type="PROSITE-ProRule" id="PRU00433"/>
    </source>
</evidence>
<dbReference type="GO" id="GO:0020037">
    <property type="term" value="F:heme binding"/>
    <property type="evidence" value="ECO:0007669"/>
    <property type="project" value="InterPro"/>
</dbReference>
<dbReference type="PROSITE" id="PS51007">
    <property type="entry name" value="CYTC"/>
    <property type="match status" value="1"/>
</dbReference>
<dbReference type="Gene3D" id="1.10.760.10">
    <property type="entry name" value="Cytochrome c-like domain"/>
    <property type="match status" value="1"/>
</dbReference>
<dbReference type="PANTHER" id="PTHR30600">
    <property type="entry name" value="CYTOCHROME C PEROXIDASE-RELATED"/>
    <property type="match status" value="1"/>
</dbReference>
<proteinExistence type="predicted"/>
<dbReference type="OrthoDB" id="417271at2"/>
<evidence type="ECO:0000256" key="2">
    <source>
        <dbReference type="ARBA" id="ARBA00022723"/>
    </source>
</evidence>
<reference evidence="7 8" key="1">
    <citation type="submission" date="2008-07" db="EMBL/GenBank/DDBJ databases">
        <authorList>
            <person name="Tandeau de Marsac N."/>
            <person name="Ferriera S."/>
            <person name="Johnson J."/>
            <person name="Kravitz S."/>
            <person name="Beeson K."/>
            <person name="Sutton G."/>
            <person name="Rogers Y.-H."/>
            <person name="Friedman R."/>
            <person name="Frazier M."/>
            <person name="Venter J.C."/>
        </authorList>
    </citation>
    <scope>NUCLEOTIDE SEQUENCE [LARGE SCALE GENOMIC DNA]</scope>
    <source>
        <strain evidence="7 8">PCC 7420</strain>
    </source>
</reference>
<dbReference type="InterPro" id="IPR009056">
    <property type="entry name" value="Cyt_c-like_dom"/>
</dbReference>
<dbReference type="GO" id="GO:0004130">
    <property type="term" value="F:cytochrome-c peroxidase activity"/>
    <property type="evidence" value="ECO:0007669"/>
    <property type="project" value="TreeGrafter"/>
</dbReference>
<protein>
    <recommendedName>
        <fullName evidence="6">Cytochrome c domain-containing protein</fullName>
    </recommendedName>
</protein>
<dbReference type="Proteomes" id="UP000003835">
    <property type="component" value="Unassembled WGS sequence"/>
</dbReference>
<dbReference type="AlphaFoldDB" id="B4VRE3"/>
<dbReference type="SUPFAM" id="SSF46626">
    <property type="entry name" value="Cytochrome c"/>
    <property type="match status" value="1"/>
</dbReference>
<feature type="transmembrane region" description="Helical" evidence="5">
    <location>
        <begin position="17"/>
        <end position="38"/>
    </location>
</feature>
<evidence type="ECO:0000259" key="6">
    <source>
        <dbReference type="PROSITE" id="PS51007"/>
    </source>
</evidence>
<keyword evidence="8" id="KW-1185">Reference proteome</keyword>
<dbReference type="GO" id="GO:0009055">
    <property type="term" value="F:electron transfer activity"/>
    <property type="evidence" value="ECO:0007669"/>
    <property type="project" value="InterPro"/>
</dbReference>
<keyword evidence="5" id="KW-0812">Transmembrane</keyword>
<dbReference type="InterPro" id="IPR051395">
    <property type="entry name" value="Cytochrome_c_Peroxidase/MauG"/>
</dbReference>
<organism evidence="7 8">
    <name type="scientific">Coleofasciculus chthonoplastes PCC 7420</name>
    <dbReference type="NCBI Taxonomy" id="118168"/>
    <lineage>
        <taxon>Bacteria</taxon>
        <taxon>Bacillati</taxon>
        <taxon>Cyanobacteriota</taxon>
        <taxon>Cyanophyceae</taxon>
        <taxon>Coleofasciculales</taxon>
        <taxon>Coleofasciculaceae</taxon>
        <taxon>Coleofasciculus</taxon>
    </lineage>
</organism>
<dbReference type="PANTHER" id="PTHR30600:SF9">
    <property type="entry name" value="BLR7738 PROTEIN"/>
    <property type="match status" value="1"/>
</dbReference>
<keyword evidence="2 4" id="KW-0479">Metal-binding</keyword>
<evidence type="ECO:0000256" key="1">
    <source>
        <dbReference type="ARBA" id="ARBA00022617"/>
    </source>
</evidence>
<name>B4VRE3_9CYAN</name>
<sequence>MEESTPLKSTGKTFKKLLIVIAGVILATIIGLVSPLVLNNPVDYDDINNHFKYGSIGSEPENGVPYWIWKVLPAVFPDKLPGEGYQSLGFLYESGKDRPIGFSQRRVLIDRVGLNCAICHVGSLRDTPESEPQIIPTMPSNTVNLQGYIQFLGKTALDERFTPNRILAEIDAQGGTFNPIQKLIYRYLVIPQTRDALITQASQLAFLNEQPDWGPGRVDTFNPYKSIQFSFPMDELEEDEKIGTADLPSIWNQKPREGLQLHWDGDNKSVHERNLSAALGAGVTPVTADLERIKRIEDWLWELSSPTYPYAINRELAAKGQPIYQNNCASCHAFGGAKVGKVTPIGEIGTDPHRLDSYTYELLSNQNTLFVGTPERFKNFRKTDGYANMPLDGIWLRSPYLHNGSVPTLRDLLEAPDDRPQVFYRGYDVFDQENVGFVSTIAQEKGTPYFKFDTTVPGNSNRGHLYGTNFSSEDKAALVEYLKTL</sequence>
<dbReference type="HOGENOM" id="CLU_029702_0_0_3"/>
<dbReference type="RefSeq" id="WP_006101226.1">
    <property type="nucleotide sequence ID" value="NZ_DS989849.1"/>
</dbReference>
<gene>
    <name evidence="7" type="ORF">MC7420_1437</name>
</gene>
<evidence type="ECO:0000313" key="8">
    <source>
        <dbReference type="Proteomes" id="UP000003835"/>
    </source>
</evidence>
<dbReference type="Pfam" id="PF00034">
    <property type="entry name" value="Cytochrom_C"/>
    <property type="match status" value="1"/>
</dbReference>
<keyword evidence="1 4" id="KW-0349">Heme</keyword>
<evidence type="ECO:0000256" key="5">
    <source>
        <dbReference type="SAM" id="Phobius"/>
    </source>
</evidence>
<keyword evidence="3 4" id="KW-0408">Iron</keyword>
<dbReference type="eggNOG" id="COG1858">
    <property type="taxonomic scope" value="Bacteria"/>
</dbReference>
<feature type="domain" description="Cytochrome c" evidence="6">
    <location>
        <begin position="315"/>
        <end position="485"/>
    </location>
</feature>
<dbReference type="STRING" id="118168.MC7420_1437"/>
<keyword evidence="5" id="KW-1133">Transmembrane helix</keyword>
<evidence type="ECO:0000313" key="7">
    <source>
        <dbReference type="EMBL" id="EDX75519.1"/>
    </source>
</evidence>
<accession>B4VRE3</accession>